<feature type="transmembrane region" description="Helical" evidence="1">
    <location>
        <begin position="21"/>
        <end position="40"/>
    </location>
</feature>
<keyword evidence="1" id="KW-0472">Membrane</keyword>
<feature type="transmembrane region" description="Helical" evidence="1">
    <location>
        <begin position="208"/>
        <end position="225"/>
    </location>
</feature>
<feature type="transmembrane region" description="Helical" evidence="1">
    <location>
        <begin position="60"/>
        <end position="80"/>
    </location>
</feature>
<dbReference type="EMBL" id="FUKJ01000334">
    <property type="protein sequence ID" value="SJM94402.1"/>
    <property type="molecule type" value="Genomic_DNA"/>
</dbReference>
<dbReference type="OrthoDB" id="6811319at2"/>
<evidence type="ECO:0000256" key="1">
    <source>
        <dbReference type="SAM" id="Phobius"/>
    </source>
</evidence>
<feature type="transmembrane region" description="Helical" evidence="1">
    <location>
        <begin position="231"/>
        <end position="250"/>
    </location>
</feature>
<feature type="transmembrane region" description="Helical" evidence="1">
    <location>
        <begin position="310"/>
        <end position="328"/>
    </location>
</feature>
<keyword evidence="3" id="KW-1185">Reference proteome</keyword>
<dbReference type="RefSeq" id="WP_087147783.1">
    <property type="nucleotide sequence ID" value="NZ_FUKJ01000334.1"/>
</dbReference>
<feature type="transmembrane region" description="Helical" evidence="1">
    <location>
        <begin position="149"/>
        <end position="167"/>
    </location>
</feature>
<organism evidence="2 3">
    <name type="scientific">Crenothrix polyspora</name>
    <dbReference type="NCBI Taxonomy" id="360316"/>
    <lineage>
        <taxon>Bacteria</taxon>
        <taxon>Pseudomonadati</taxon>
        <taxon>Pseudomonadota</taxon>
        <taxon>Gammaproteobacteria</taxon>
        <taxon>Methylococcales</taxon>
        <taxon>Crenotrichaceae</taxon>
        <taxon>Crenothrix</taxon>
    </lineage>
</organism>
<keyword evidence="1" id="KW-0812">Transmembrane</keyword>
<feature type="transmembrane region" description="Helical" evidence="1">
    <location>
        <begin position="182"/>
        <end position="201"/>
    </location>
</feature>
<keyword evidence="1" id="KW-1133">Transmembrane helix</keyword>
<accession>A0A1R4HDU6</accession>
<proteinExistence type="predicted"/>
<evidence type="ECO:0000313" key="2">
    <source>
        <dbReference type="EMBL" id="SJM94402.1"/>
    </source>
</evidence>
<evidence type="ECO:0008006" key="4">
    <source>
        <dbReference type="Google" id="ProtNLM"/>
    </source>
</evidence>
<name>A0A1R4HDU6_9GAMM</name>
<dbReference type="AlphaFoldDB" id="A0A1R4HDU6"/>
<feature type="transmembrane region" description="Helical" evidence="1">
    <location>
        <begin position="271"/>
        <end position="290"/>
    </location>
</feature>
<dbReference type="Proteomes" id="UP000195442">
    <property type="component" value="Unassembled WGS sequence"/>
</dbReference>
<reference evidence="3" key="1">
    <citation type="submission" date="2017-02" db="EMBL/GenBank/DDBJ databases">
        <authorList>
            <person name="Daims H."/>
        </authorList>
    </citation>
    <scope>NUCLEOTIDE SEQUENCE [LARGE SCALE GENOMIC DNA]</scope>
</reference>
<feature type="transmembrane region" description="Helical" evidence="1">
    <location>
        <begin position="92"/>
        <end position="107"/>
    </location>
</feature>
<sequence length="348" mass="40176">MSAQSISTHEVTAHATVAVSFKLLLGLYAIIPICLLLRFFDHWFWQDYLQQNLPSSPYHFILFQIMFGTPHIIASAIVLVSNTEYLKHYKHNVILMTLAIAVAYFAGNMFIPYRVLYIVVASWTVFHVLKQQHGIARGICPLPDWAFNLLLWLSVTAGICIYIGIFLRQGLSVDQTSWLKEIAAILCLVLAVSTIVCQRYVNTSFGKWFLWSNVLLVLSSFYLYVQQYYFLAILVPRFVHDATAYVFYVTHDYNKHHEQPKNFIYRYAARCGVHVFLVLPVISFTLAFVLQAYGDTVVNAITQLFWGTEFYRVVTVGLLGYLALMHYYTEAFTWKGDSPYRQFIAFKK</sequence>
<gene>
    <name evidence="2" type="ORF">CRENPOLYSF2_40001</name>
</gene>
<protein>
    <recommendedName>
        <fullName evidence="4">Transmembrane protein</fullName>
    </recommendedName>
</protein>
<evidence type="ECO:0000313" key="3">
    <source>
        <dbReference type="Proteomes" id="UP000195442"/>
    </source>
</evidence>